<sequence>MDSTTNEFLRFCKNLAIKGTTKNTYIARLHFLKNIFPEVDGITGVQLIDARCNVLHLLQKIKKFKINSPTIILSLNDGFENLQKSLEAYTEPIVSECSLISCSGNVTTTRNLSEHLFIET</sequence>
<dbReference type="AlphaFoldDB" id="A0A6G0WBF7"/>
<accession>A0A6G0WBF7</accession>
<evidence type="ECO:0000313" key="1">
    <source>
        <dbReference type="EMBL" id="KAF0724593.1"/>
    </source>
</evidence>
<protein>
    <submittedName>
        <fullName evidence="1">Uncharacterized protein</fullName>
    </submittedName>
</protein>
<reference evidence="1 2" key="1">
    <citation type="submission" date="2019-08" db="EMBL/GenBank/DDBJ databases">
        <title>Whole genome of Aphis craccivora.</title>
        <authorList>
            <person name="Voronova N.V."/>
            <person name="Shulinski R.S."/>
            <person name="Bandarenka Y.V."/>
            <person name="Zhorov D.G."/>
            <person name="Warner D."/>
        </authorList>
    </citation>
    <scope>NUCLEOTIDE SEQUENCE [LARGE SCALE GENOMIC DNA]</scope>
    <source>
        <strain evidence="1">180601</strain>
        <tissue evidence="1">Whole Body</tissue>
    </source>
</reference>
<comment type="caution">
    <text evidence="1">The sequence shown here is derived from an EMBL/GenBank/DDBJ whole genome shotgun (WGS) entry which is preliminary data.</text>
</comment>
<evidence type="ECO:0000313" key="2">
    <source>
        <dbReference type="Proteomes" id="UP000478052"/>
    </source>
</evidence>
<dbReference type="EMBL" id="VUJU01008882">
    <property type="protein sequence ID" value="KAF0724593.1"/>
    <property type="molecule type" value="Genomic_DNA"/>
</dbReference>
<gene>
    <name evidence="1" type="ORF">FWK35_00026275</name>
</gene>
<proteinExistence type="predicted"/>
<keyword evidence="2" id="KW-1185">Reference proteome</keyword>
<dbReference type="Proteomes" id="UP000478052">
    <property type="component" value="Unassembled WGS sequence"/>
</dbReference>
<dbReference type="OrthoDB" id="6619363at2759"/>
<name>A0A6G0WBF7_APHCR</name>
<organism evidence="1 2">
    <name type="scientific">Aphis craccivora</name>
    <name type="common">Cowpea aphid</name>
    <dbReference type="NCBI Taxonomy" id="307492"/>
    <lineage>
        <taxon>Eukaryota</taxon>
        <taxon>Metazoa</taxon>
        <taxon>Ecdysozoa</taxon>
        <taxon>Arthropoda</taxon>
        <taxon>Hexapoda</taxon>
        <taxon>Insecta</taxon>
        <taxon>Pterygota</taxon>
        <taxon>Neoptera</taxon>
        <taxon>Paraneoptera</taxon>
        <taxon>Hemiptera</taxon>
        <taxon>Sternorrhyncha</taxon>
        <taxon>Aphidomorpha</taxon>
        <taxon>Aphidoidea</taxon>
        <taxon>Aphididae</taxon>
        <taxon>Aphidini</taxon>
        <taxon>Aphis</taxon>
        <taxon>Aphis</taxon>
    </lineage>
</organism>